<dbReference type="PANTHER" id="PTHR31672">
    <property type="entry name" value="BNACNNG10540D PROTEIN"/>
    <property type="match status" value="1"/>
</dbReference>
<organism evidence="2 3">
    <name type="scientific">Carpinus fangiana</name>
    <dbReference type="NCBI Taxonomy" id="176857"/>
    <lineage>
        <taxon>Eukaryota</taxon>
        <taxon>Viridiplantae</taxon>
        <taxon>Streptophyta</taxon>
        <taxon>Embryophyta</taxon>
        <taxon>Tracheophyta</taxon>
        <taxon>Spermatophyta</taxon>
        <taxon>Magnoliopsida</taxon>
        <taxon>eudicotyledons</taxon>
        <taxon>Gunneridae</taxon>
        <taxon>Pentapetalae</taxon>
        <taxon>rosids</taxon>
        <taxon>fabids</taxon>
        <taxon>Fagales</taxon>
        <taxon>Betulaceae</taxon>
        <taxon>Carpinus</taxon>
    </lineage>
</organism>
<dbReference type="InterPro" id="IPR001810">
    <property type="entry name" value="F-box_dom"/>
</dbReference>
<dbReference type="PROSITE" id="PS50181">
    <property type="entry name" value="FBOX"/>
    <property type="match status" value="1"/>
</dbReference>
<dbReference type="PANTHER" id="PTHR31672:SF13">
    <property type="entry name" value="F-BOX PROTEIN CPR30-LIKE"/>
    <property type="match status" value="1"/>
</dbReference>
<dbReference type="InterPro" id="IPR036047">
    <property type="entry name" value="F-box-like_dom_sf"/>
</dbReference>
<reference evidence="2 3" key="1">
    <citation type="submission" date="2019-06" db="EMBL/GenBank/DDBJ databases">
        <title>A chromosomal-level reference genome of Carpinus fangiana (Coryloideae, Betulaceae).</title>
        <authorList>
            <person name="Yang X."/>
            <person name="Wang Z."/>
            <person name="Zhang L."/>
            <person name="Hao G."/>
            <person name="Liu J."/>
            <person name="Yang Y."/>
        </authorList>
    </citation>
    <scope>NUCLEOTIDE SEQUENCE [LARGE SCALE GENOMIC DNA]</scope>
    <source>
        <strain evidence="2">Cfa_2016G</strain>
        <tissue evidence="2">Leaf</tissue>
    </source>
</reference>
<protein>
    <recommendedName>
        <fullName evidence="1">F-box domain-containing protein</fullName>
    </recommendedName>
</protein>
<dbReference type="EMBL" id="CM017322">
    <property type="protein sequence ID" value="KAE8007948.1"/>
    <property type="molecule type" value="Genomic_DNA"/>
</dbReference>
<evidence type="ECO:0000313" key="3">
    <source>
        <dbReference type="Proteomes" id="UP000327013"/>
    </source>
</evidence>
<dbReference type="Gene3D" id="1.20.1280.50">
    <property type="match status" value="1"/>
</dbReference>
<accession>A0A5N6QN68</accession>
<dbReference type="OrthoDB" id="5314306at2759"/>
<keyword evidence="3" id="KW-1185">Reference proteome</keyword>
<gene>
    <name evidence="2" type="ORF">FH972_004502</name>
</gene>
<proteinExistence type="predicted"/>
<dbReference type="Pfam" id="PF00646">
    <property type="entry name" value="F-box"/>
    <property type="match status" value="1"/>
</dbReference>
<feature type="domain" description="F-box" evidence="1">
    <location>
        <begin position="1"/>
        <end position="45"/>
    </location>
</feature>
<sequence length="272" mass="31528">MSEQLPHDFQIEILVRLPVKSLLRFQCVSKSFESLISSAGFISTHTNHNESTKNYAHLFTGQFSRIENDEEKKDLRCFQFDDSFREFQKLEFPSQFPSYECFVNALDCRGLILLIHPFLFDGDCFESFTLWNPAIRMNLSLPRPGNDVGLPDVLATRHVISSLEVTGGLLSLMYYDDVSPGKESCIWLMKDYGVIESWTKQYTLDLRDCRGLACFMNIRHRDSEELALYDLKTKRIINHGIRGMYRLSMNAYIESLVLRNQVNAMPDEYKTS</sequence>
<dbReference type="SUPFAM" id="SSF81383">
    <property type="entry name" value="F-box domain"/>
    <property type="match status" value="1"/>
</dbReference>
<dbReference type="InterPro" id="IPR050796">
    <property type="entry name" value="SCF_F-box_component"/>
</dbReference>
<dbReference type="AlphaFoldDB" id="A0A5N6QN68"/>
<dbReference type="Proteomes" id="UP000327013">
    <property type="component" value="Chromosome 2"/>
</dbReference>
<name>A0A5N6QN68_9ROSI</name>
<dbReference type="SMART" id="SM00256">
    <property type="entry name" value="FBOX"/>
    <property type="match status" value="1"/>
</dbReference>
<evidence type="ECO:0000259" key="1">
    <source>
        <dbReference type="PROSITE" id="PS50181"/>
    </source>
</evidence>
<evidence type="ECO:0000313" key="2">
    <source>
        <dbReference type="EMBL" id="KAE8007948.1"/>
    </source>
</evidence>